<dbReference type="Proteomes" id="UP000001822">
    <property type="component" value="Chromosome"/>
</dbReference>
<evidence type="ECO:0000313" key="8">
    <source>
        <dbReference type="Proteomes" id="UP000001822"/>
    </source>
</evidence>
<sequence>MKLLYYIFTGILAILLLQGCKPSISYFATDPDYKGKYMLYVQQTKGTKHINNSDINALYRQKAQYKLFGITPYLTIHYIGKSFYDTTFIKQEIQATKVRYDRKITKKPHSEKRYLALVAKRKKKIAKLENKLIHGNWVMGSFGEYPSILDTSVIKYTNAQISNYLSSNGYFNNQVKYNIDTLGRKAFVTYKVNQGNQYKYSILDYDIEDSVILDIVKNTKGTKIYLGDAYNQSKIDLERDRLYKLLKNRGYYEFSKAYINFVVDSTVGNNGIKLTLEIDQPIDNTVHTRYKLNNIIYIPVTGNTDSVSTYTDTLEYHSLKFCRNKTPYNYKILDGKIFTRHNSYFKQDSLIKTQQQLGSMDMYRFVNVNIIKRDSSTLDMLIYTNRLQKFSISQEYGLNVVQGVIPGPFFNVNFRNRNIFGNYEILDFNVRYAIEGQASVLDNQNKLQTIEWGISTSLTFPQLLSPTRIRFKAAKFNAKTRVTFGYNSTQRPEYNRYGFRSQFIYLWETSPYSQFSFTPVDINIINSTINMVEFSEYLNNLRVNGNNLYVSFLPSIVTNMNLTYTFSNNIFGKKTPSFYFRPSFELGGLIPNMINRNITHEDNNRLFGLQYYQYYKLQADFRYYRPIKEKTVLAVRLNVGLSKPFGTSGQKHGNNILPYEKYFFTGGSNSIRAWRYRRLGPGSYANPDETKQYTNEEPGNIVIETNFEFRRKLYSFIEGAYFIDAGNVWLLQEDKTRPGGEFKYFKSVPEIAIGTGAGLRLNFTFIIVRLDVAFKAWDPANALEDRYVLFKFEDKNNRPVYNFSLGYPF</sequence>
<dbReference type="KEGG" id="chu:CHU_1917"/>
<keyword evidence="3" id="KW-0732">Signal</keyword>
<keyword evidence="5" id="KW-0998">Cell outer membrane</keyword>
<dbReference type="PANTHER" id="PTHR12815">
    <property type="entry name" value="SORTING AND ASSEMBLY MACHINERY SAMM50 PROTEIN FAMILY MEMBER"/>
    <property type="match status" value="1"/>
</dbReference>
<evidence type="ECO:0000256" key="4">
    <source>
        <dbReference type="ARBA" id="ARBA00023136"/>
    </source>
</evidence>
<dbReference type="InterPro" id="IPR000184">
    <property type="entry name" value="Bac_surfAg_D15"/>
</dbReference>
<dbReference type="AlphaFoldDB" id="A0A6N4SS13"/>
<keyword evidence="4" id="KW-0472">Membrane</keyword>
<dbReference type="PANTHER" id="PTHR12815:SF47">
    <property type="entry name" value="TRANSLOCATION AND ASSEMBLY MODULE SUBUNIT TAMA"/>
    <property type="match status" value="1"/>
</dbReference>
<keyword evidence="2" id="KW-0812">Transmembrane</keyword>
<dbReference type="EMBL" id="CP000383">
    <property type="protein sequence ID" value="ABG59183.1"/>
    <property type="molecule type" value="Genomic_DNA"/>
</dbReference>
<comment type="subcellular location">
    <subcellularLocation>
        <location evidence="1">Membrane</location>
    </subcellularLocation>
</comment>
<evidence type="ECO:0000256" key="2">
    <source>
        <dbReference type="ARBA" id="ARBA00022692"/>
    </source>
</evidence>
<evidence type="ECO:0000313" key="7">
    <source>
        <dbReference type="EMBL" id="ABG59183.1"/>
    </source>
</evidence>
<evidence type="ECO:0000256" key="1">
    <source>
        <dbReference type="ARBA" id="ARBA00004370"/>
    </source>
</evidence>
<dbReference type="RefSeq" id="WP_011585300.1">
    <property type="nucleotide sequence ID" value="NC_008255.1"/>
</dbReference>
<gene>
    <name evidence="7" type="ordered locus">CHU_1917</name>
</gene>
<proteinExistence type="predicted"/>
<feature type="domain" description="Bacterial surface antigen (D15)" evidence="6">
    <location>
        <begin position="410"/>
        <end position="783"/>
    </location>
</feature>
<accession>A0A6N4SS13</accession>
<evidence type="ECO:0000259" key="6">
    <source>
        <dbReference type="Pfam" id="PF01103"/>
    </source>
</evidence>
<dbReference type="Gene3D" id="2.40.160.50">
    <property type="entry name" value="membrane protein fhac: a member of the omp85/tpsb transporter family"/>
    <property type="match status" value="1"/>
</dbReference>
<dbReference type="PROSITE" id="PS51257">
    <property type="entry name" value="PROKAR_LIPOPROTEIN"/>
    <property type="match status" value="1"/>
</dbReference>
<protein>
    <submittedName>
        <fullName evidence="7">Outer membrane protein</fullName>
    </submittedName>
</protein>
<evidence type="ECO:0000256" key="3">
    <source>
        <dbReference type="ARBA" id="ARBA00022729"/>
    </source>
</evidence>
<reference evidence="7 8" key="1">
    <citation type="journal article" date="2007" name="Appl. Environ. Microbiol.">
        <title>Genome sequence of the cellulolytic gliding bacterium Cytophaga hutchinsonii.</title>
        <authorList>
            <person name="Xie G."/>
            <person name="Bruce D.C."/>
            <person name="Challacombe J.F."/>
            <person name="Chertkov O."/>
            <person name="Detter J.C."/>
            <person name="Gilna P."/>
            <person name="Han C.S."/>
            <person name="Lucas S."/>
            <person name="Misra M."/>
            <person name="Myers G.L."/>
            <person name="Richardson P."/>
            <person name="Tapia R."/>
            <person name="Thayer N."/>
            <person name="Thompson L.S."/>
            <person name="Brettin T.S."/>
            <person name="Henrissat B."/>
            <person name="Wilson D.B."/>
            <person name="McBride M.J."/>
        </authorList>
    </citation>
    <scope>NUCLEOTIDE SEQUENCE [LARGE SCALE GENOMIC DNA]</scope>
    <source>
        <strain evidence="8">ATCC 33406 / DSM 1761 / CIP 103989 / NBRC 15051 / NCIMB 9469 / D465</strain>
    </source>
</reference>
<evidence type="ECO:0000256" key="5">
    <source>
        <dbReference type="ARBA" id="ARBA00023237"/>
    </source>
</evidence>
<organism evidence="7 8">
    <name type="scientific">Cytophaga hutchinsonii (strain ATCC 33406 / DSM 1761 / CIP 103989 / NBRC 15051 / NCIMB 9469 / D465)</name>
    <dbReference type="NCBI Taxonomy" id="269798"/>
    <lineage>
        <taxon>Bacteria</taxon>
        <taxon>Pseudomonadati</taxon>
        <taxon>Bacteroidota</taxon>
        <taxon>Cytophagia</taxon>
        <taxon>Cytophagales</taxon>
        <taxon>Cytophagaceae</taxon>
        <taxon>Cytophaga</taxon>
    </lineage>
</organism>
<name>A0A6N4SS13_CYTH3</name>
<dbReference type="GO" id="GO:0019867">
    <property type="term" value="C:outer membrane"/>
    <property type="evidence" value="ECO:0007669"/>
    <property type="project" value="InterPro"/>
</dbReference>
<keyword evidence="8" id="KW-1185">Reference proteome</keyword>
<dbReference type="InterPro" id="IPR039910">
    <property type="entry name" value="D15-like"/>
</dbReference>
<dbReference type="Pfam" id="PF01103">
    <property type="entry name" value="Omp85"/>
    <property type="match status" value="1"/>
</dbReference>